<protein>
    <submittedName>
        <fullName evidence="1">Uncharacterized protein</fullName>
    </submittedName>
</protein>
<name>A0ABS8Q7S0_9BURK</name>
<keyword evidence="2" id="KW-1185">Reference proteome</keyword>
<evidence type="ECO:0000313" key="1">
    <source>
        <dbReference type="EMBL" id="MCD2517802.1"/>
    </source>
</evidence>
<dbReference type="Proteomes" id="UP001179361">
    <property type="component" value="Unassembled WGS sequence"/>
</dbReference>
<sequence length="90" mass="10743">MEDTNFKILAGLVNQAKHKYFPRVLKHADFVNDRYHLLMRNVEYFMYPNGKKTKCVLDELDVLEFVKTVHNETLVKVFHLYIHAYNAVKK</sequence>
<gene>
    <name evidence="1" type="ORF">LQ564_15925</name>
</gene>
<proteinExistence type="predicted"/>
<reference evidence="1" key="1">
    <citation type="submission" date="2021-11" db="EMBL/GenBank/DDBJ databases">
        <title>The complete genome of Massilia sp sp. G4R7.</title>
        <authorList>
            <person name="Liu L."/>
            <person name="Yue J."/>
            <person name="Yuan J."/>
            <person name="Yang F."/>
            <person name="Li L."/>
        </authorList>
    </citation>
    <scope>NUCLEOTIDE SEQUENCE</scope>
    <source>
        <strain evidence="1">G4R7</strain>
    </source>
</reference>
<accession>A0ABS8Q7S0</accession>
<evidence type="ECO:0000313" key="2">
    <source>
        <dbReference type="Proteomes" id="UP001179361"/>
    </source>
</evidence>
<organism evidence="1 2">
    <name type="scientific">Massilia phyllostachyos</name>
    <dbReference type="NCBI Taxonomy" id="2898585"/>
    <lineage>
        <taxon>Bacteria</taxon>
        <taxon>Pseudomonadati</taxon>
        <taxon>Pseudomonadota</taxon>
        <taxon>Betaproteobacteria</taxon>
        <taxon>Burkholderiales</taxon>
        <taxon>Oxalobacteraceae</taxon>
        <taxon>Telluria group</taxon>
        <taxon>Massilia</taxon>
    </lineage>
</organism>
<dbReference type="RefSeq" id="WP_231059094.1">
    <property type="nucleotide sequence ID" value="NZ_JAJNOC010000005.1"/>
</dbReference>
<comment type="caution">
    <text evidence="1">The sequence shown here is derived from an EMBL/GenBank/DDBJ whole genome shotgun (WGS) entry which is preliminary data.</text>
</comment>
<dbReference type="EMBL" id="JAJNOC010000005">
    <property type="protein sequence ID" value="MCD2517802.1"/>
    <property type="molecule type" value="Genomic_DNA"/>
</dbReference>